<gene>
    <name evidence="2" type="ORF">ACFPOC_02615</name>
</gene>
<dbReference type="RefSeq" id="WP_209837612.1">
    <property type="nucleotide sequence ID" value="NZ_JAGGJP010000002.1"/>
</dbReference>
<accession>A0ABW0S8P9</accession>
<dbReference type="Proteomes" id="UP001596056">
    <property type="component" value="Unassembled WGS sequence"/>
</dbReference>
<feature type="compositionally biased region" description="Low complexity" evidence="1">
    <location>
        <begin position="322"/>
        <end position="331"/>
    </location>
</feature>
<comment type="caution">
    <text evidence="2">The sequence shown here is derived from an EMBL/GenBank/DDBJ whole genome shotgun (WGS) entry which is preliminary data.</text>
</comment>
<evidence type="ECO:0000313" key="2">
    <source>
        <dbReference type="EMBL" id="MFC5565305.1"/>
    </source>
</evidence>
<organism evidence="2 3">
    <name type="scientific">Rubellimicrobium aerolatum</name>
    <dbReference type="NCBI Taxonomy" id="490979"/>
    <lineage>
        <taxon>Bacteria</taxon>
        <taxon>Pseudomonadati</taxon>
        <taxon>Pseudomonadota</taxon>
        <taxon>Alphaproteobacteria</taxon>
        <taxon>Rhodobacterales</taxon>
        <taxon>Roseobacteraceae</taxon>
        <taxon>Rubellimicrobium</taxon>
    </lineage>
</organism>
<dbReference type="Gene3D" id="3.30.930.30">
    <property type="match status" value="1"/>
</dbReference>
<reference evidence="3" key="1">
    <citation type="journal article" date="2019" name="Int. J. Syst. Evol. Microbiol.">
        <title>The Global Catalogue of Microorganisms (GCM) 10K type strain sequencing project: providing services to taxonomists for standard genome sequencing and annotation.</title>
        <authorList>
            <consortium name="The Broad Institute Genomics Platform"/>
            <consortium name="The Broad Institute Genome Sequencing Center for Infectious Disease"/>
            <person name="Wu L."/>
            <person name="Ma J."/>
        </authorList>
    </citation>
    <scope>NUCLEOTIDE SEQUENCE [LARGE SCALE GENOMIC DNA]</scope>
    <source>
        <strain evidence="3">KACC 11588</strain>
    </source>
</reference>
<feature type="region of interest" description="Disordered" evidence="1">
    <location>
        <begin position="301"/>
        <end position="331"/>
    </location>
</feature>
<evidence type="ECO:0000313" key="3">
    <source>
        <dbReference type="Proteomes" id="UP001596056"/>
    </source>
</evidence>
<keyword evidence="3" id="KW-1185">Reference proteome</keyword>
<feature type="compositionally biased region" description="Basic and acidic residues" evidence="1">
    <location>
        <begin position="301"/>
        <end position="321"/>
    </location>
</feature>
<name>A0ABW0S8P9_9RHOB</name>
<proteinExistence type="predicted"/>
<evidence type="ECO:0008006" key="4">
    <source>
        <dbReference type="Google" id="ProtNLM"/>
    </source>
</evidence>
<evidence type="ECO:0000256" key="1">
    <source>
        <dbReference type="SAM" id="MobiDB-lite"/>
    </source>
</evidence>
<dbReference type="EMBL" id="JBHSNA010000002">
    <property type="protein sequence ID" value="MFC5565305.1"/>
    <property type="molecule type" value="Genomic_DNA"/>
</dbReference>
<protein>
    <recommendedName>
        <fullName evidence="4">Plasmid recombination enzyme</fullName>
    </recommendedName>
</protein>
<sequence length="565" mass="63261">MSDDPYKVVLRFAAFFPGVLSRIEMHALRSGGDLDHVDLGLTSRNRAHVGATFAAPIRTEIKGMMRQNRAEEVTALRKARQKTLADQREEDGFLRPYKESANGPLREIVLTANKAYFAAPPDAPEEDVLITYSRDKDGHPIENRLCKAKIAAFEQRGLEFFKTYFPDSVRHLRLDLDEEAPHFHAIIMPVVEKTSKRRGRQLMIEPGSNPLIRDYEHAQDVAGEFFGCLGLVRGERRAEQRREALEADLPLPDVLKSKAPRDWRAERAKKLLDRETQADQRTAEADQKIAHADLAAALARDEREEARRRQQLAEERQKEAEQAIGAAQTHAATARASKEAVMVGLDAILKQELTYLPATDQRRDGLTFGPAAPESRTTRDRLIDRIRPASRWLTDIAAWVARLLQREKDLHRQEAEITRRAAILAKAEAAQGRSVPGDIAEIAASRMPVTYTASSFPDAWHIGPNADKVHVQRQLDAMENKALSACHRATRDALLLCEEPSELRTGFSRGLGALEVGANQRGYDLATGKHDPHRAADPGRALLHTDQEALPIRVWRQGAEELGAR</sequence>